<evidence type="ECO:0000313" key="1">
    <source>
        <dbReference type="EMBL" id="QRN52414.1"/>
    </source>
</evidence>
<dbReference type="EMBL" id="CP064030">
    <property type="protein sequence ID" value="QRN52414.1"/>
    <property type="molecule type" value="Genomic_DNA"/>
</dbReference>
<gene>
    <name evidence="1" type="ORF">ISN74_13105</name>
</gene>
<protein>
    <submittedName>
        <fullName evidence="1">Uncharacterized protein</fullName>
    </submittedName>
</protein>
<proteinExistence type="predicted"/>
<reference evidence="1 2" key="1">
    <citation type="submission" date="2020-10" db="EMBL/GenBank/DDBJ databases">
        <title>Phylogeny of dyella-like bacteria.</title>
        <authorList>
            <person name="Fu J."/>
        </authorList>
    </citation>
    <scope>NUCLEOTIDE SEQUENCE [LARGE SCALE GENOMIC DNA]</scope>
    <source>
        <strain evidence="1 2">DHOB09</strain>
    </source>
</reference>
<name>A0ABX7GPQ5_9GAMM</name>
<evidence type="ECO:0000313" key="2">
    <source>
        <dbReference type="Proteomes" id="UP000663181"/>
    </source>
</evidence>
<dbReference type="RefSeq" id="WP_188799662.1">
    <property type="nucleotide sequence ID" value="NZ_BMIZ01000002.1"/>
</dbReference>
<sequence>MHPQYKPAPMAAQRSLNVSDYQLSKEHREIFAKHENVVKHMRALTSGKLPTVVYVTRSQWMAINDTVSRQSHGRLSLETVRYNGLPIKHP</sequence>
<keyword evidence="2" id="KW-1185">Reference proteome</keyword>
<dbReference type="Proteomes" id="UP000663181">
    <property type="component" value="Chromosome"/>
</dbReference>
<accession>A0ABX7GPQ5</accession>
<organism evidence="1 2">
    <name type="scientific">Dyella caseinilytica</name>
    <dbReference type="NCBI Taxonomy" id="1849581"/>
    <lineage>
        <taxon>Bacteria</taxon>
        <taxon>Pseudomonadati</taxon>
        <taxon>Pseudomonadota</taxon>
        <taxon>Gammaproteobacteria</taxon>
        <taxon>Lysobacterales</taxon>
        <taxon>Rhodanobacteraceae</taxon>
        <taxon>Dyella</taxon>
    </lineage>
</organism>